<sequence>MYTLNAGGGSTASQRTLSQEYLSAVANPIFGQLAAGQAGQQLSVLELRVLVMDSLNLDFNGTCIK</sequence>
<comment type="caution">
    <text evidence="1">The sequence shown here is derived from an EMBL/GenBank/DDBJ whole genome shotgun (WGS) entry which is preliminary data.</text>
</comment>
<reference evidence="1" key="1">
    <citation type="submission" date="2019-09" db="EMBL/GenBank/DDBJ databases">
        <title>Characterisation of the sponge microbiome using genome-centric metagenomics.</title>
        <authorList>
            <person name="Engelberts J.P."/>
            <person name="Robbins S.J."/>
            <person name="De Goeij J.M."/>
            <person name="Aranda M."/>
            <person name="Bell S.C."/>
            <person name="Webster N.S."/>
        </authorList>
    </citation>
    <scope>NUCLEOTIDE SEQUENCE</scope>
    <source>
        <strain evidence="1">SB0661_bin_32</strain>
    </source>
</reference>
<proteinExistence type="predicted"/>
<gene>
    <name evidence="1" type="ORF">F4X14_06605</name>
</gene>
<dbReference type="EMBL" id="VXMH01000029">
    <property type="protein sequence ID" value="MYC94624.1"/>
    <property type="molecule type" value="Genomic_DNA"/>
</dbReference>
<name>A0A6B1D4Z3_9CHLR</name>
<protein>
    <submittedName>
        <fullName evidence="1">Uncharacterized protein</fullName>
    </submittedName>
</protein>
<accession>A0A6B1D4Z3</accession>
<dbReference type="AlphaFoldDB" id="A0A6B1D4Z3"/>
<organism evidence="1">
    <name type="scientific">Caldilineaceae bacterium SB0661_bin_32</name>
    <dbReference type="NCBI Taxonomy" id="2605255"/>
    <lineage>
        <taxon>Bacteria</taxon>
        <taxon>Bacillati</taxon>
        <taxon>Chloroflexota</taxon>
        <taxon>Caldilineae</taxon>
        <taxon>Caldilineales</taxon>
        <taxon>Caldilineaceae</taxon>
    </lineage>
</organism>
<evidence type="ECO:0000313" key="1">
    <source>
        <dbReference type="EMBL" id="MYC94624.1"/>
    </source>
</evidence>